<feature type="region of interest" description="Disordered" evidence="1">
    <location>
        <begin position="1"/>
        <end position="43"/>
    </location>
</feature>
<proteinExistence type="predicted"/>
<protein>
    <submittedName>
        <fullName evidence="2">Uncharacterized protein</fullName>
    </submittedName>
</protein>
<feature type="compositionally biased region" description="Basic and acidic residues" evidence="1">
    <location>
        <begin position="111"/>
        <end position="123"/>
    </location>
</feature>
<dbReference type="EMBL" id="AWSV01000182">
    <property type="protein sequence ID" value="ERI80822.1"/>
    <property type="molecule type" value="Genomic_DNA"/>
</dbReference>
<organism evidence="2 3">
    <name type="scientific">Bacteroides pyogenes F0041</name>
    <dbReference type="NCBI Taxonomy" id="1321819"/>
    <lineage>
        <taxon>Bacteria</taxon>
        <taxon>Pseudomonadati</taxon>
        <taxon>Bacteroidota</taxon>
        <taxon>Bacteroidia</taxon>
        <taxon>Bacteroidales</taxon>
        <taxon>Bacteroidaceae</taxon>
        <taxon>Bacteroides</taxon>
    </lineage>
</organism>
<feature type="compositionally biased region" description="Basic and acidic residues" evidence="1">
    <location>
        <begin position="8"/>
        <end position="18"/>
    </location>
</feature>
<feature type="compositionally biased region" description="Acidic residues" evidence="1">
    <location>
        <begin position="30"/>
        <end position="43"/>
    </location>
</feature>
<feature type="region of interest" description="Disordered" evidence="1">
    <location>
        <begin position="102"/>
        <end position="123"/>
    </location>
</feature>
<evidence type="ECO:0000313" key="2">
    <source>
        <dbReference type="EMBL" id="ERI80822.1"/>
    </source>
</evidence>
<dbReference type="Proteomes" id="UP000016496">
    <property type="component" value="Unassembled WGS sequence"/>
</dbReference>
<name>U2DH80_9BACE</name>
<dbReference type="HOGENOM" id="CLU_1912892_0_0_10"/>
<evidence type="ECO:0000313" key="3">
    <source>
        <dbReference type="Proteomes" id="UP000016496"/>
    </source>
</evidence>
<sequence length="132" mass="14865">MLQLGEQKNGDHYQHIEPRGLGGYDGSDAVSDEGDNDGSDPENVEFRLFDVIVHPQQHAQNGAAAHKQPEPRRVEYIKQITENADESKCTVGSEERRFPFALEADAPLGQPDKKRKEGYQHESDELLRQIIV</sequence>
<dbReference type="AlphaFoldDB" id="U2DH80"/>
<evidence type="ECO:0000256" key="1">
    <source>
        <dbReference type="SAM" id="MobiDB-lite"/>
    </source>
</evidence>
<gene>
    <name evidence="2" type="ORF">HMPREF1981_03559</name>
</gene>
<reference evidence="2 3" key="1">
    <citation type="submission" date="2013-08" db="EMBL/GenBank/DDBJ databases">
        <authorList>
            <person name="Weinstock G."/>
            <person name="Sodergren E."/>
            <person name="Wylie T."/>
            <person name="Fulton L."/>
            <person name="Fulton R."/>
            <person name="Fronick C."/>
            <person name="O'Laughlin M."/>
            <person name="Godfrey J."/>
            <person name="Miner T."/>
            <person name="Herter B."/>
            <person name="Appelbaum E."/>
            <person name="Cordes M."/>
            <person name="Lek S."/>
            <person name="Wollam A."/>
            <person name="Pepin K.H."/>
            <person name="Palsikar V.B."/>
            <person name="Mitreva M."/>
            <person name="Wilson R.K."/>
        </authorList>
    </citation>
    <scope>NUCLEOTIDE SEQUENCE [LARGE SCALE GENOMIC DNA]</scope>
    <source>
        <strain evidence="2 3">F0041</strain>
    </source>
</reference>
<accession>U2DH80</accession>
<comment type="caution">
    <text evidence="2">The sequence shown here is derived from an EMBL/GenBank/DDBJ whole genome shotgun (WGS) entry which is preliminary data.</text>
</comment>